<dbReference type="Proteomes" id="UP001552299">
    <property type="component" value="Unassembled WGS sequence"/>
</dbReference>
<evidence type="ECO:0000256" key="1">
    <source>
        <dbReference type="SAM" id="MobiDB-lite"/>
    </source>
</evidence>
<sequence>MGQHMRRTTNREKPREQHRRRTANREKPREQHRRRTTNREKPREQHRRRTANMENREKSWRENPRANLLHKVTFFIINELDKKHQQDLHNDQATSSPEKHQMLKPRAIRTKLKAASRGKLYNHLACIRWL</sequence>
<organism evidence="2 3">
    <name type="scientific">Dendrobium thyrsiflorum</name>
    <name type="common">Pinecone-like raceme dendrobium</name>
    <name type="synonym">Orchid</name>
    <dbReference type="NCBI Taxonomy" id="117978"/>
    <lineage>
        <taxon>Eukaryota</taxon>
        <taxon>Viridiplantae</taxon>
        <taxon>Streptophyta</taxon>
        <taxon>Embryophyta</taxon>
        <taxon>Tracheophyta</taxon>
        <taxon>Spermatophyta</taxon>
        <taxon>Magnoliopsida</taxon>
        <taxon>Liliopsida</taxon>
        <taxon>Asparagales</taxon>
        <taxon>Orchidaceae</taxon>
        <taxon>Epidendroideae</taxon>
        <taxon>Malaxideae</taxon>
        <taxon>Dendrobiinae</taxon>
        <taxon>Dendrobium</taxon>
    </lineage>
</organism>
<evidence type="ECO:0000313" key="2">
    <source>
        <dbReference type="EMBL" id="KAL0916519.1"/>
    </source>
</evidence>
<proteinExistence type="predicted"/>
<protein>
    <submittedName>
        <fullName evidence="2">Uncharacterized protein</fullName>
    </submittedName>
</protein>
<accession>A0ABD0UUE7</accession>
<keyword evidence="3" id="KW-1185">Reference proteome</keyword>
<gene>
    <name evidence="2" type="ORF">M5K25_014039</name>
</gene>
<dbReference type="AlphaFoldDB" id="A0ABD0UUE7"/>
<reference evidence="2 3" key="1">
    <citation type="journal article" date="2024" name="Plant Biotechnol. J.">
        <title>Dendrobium thyrsiflorum genome and its molecular insights into genes involved in important horticultural traits.</title>
        <authorList>
            <person name="Chen B."/>
            <person name="Wang J.Y."/>
            <person name="Zheng P.J."/>
            <person name="Li K.L."/>
            <person name="Liang Y.M."/>
            <person name="Chen X.F."/>
            <person name="Zhang C."/>
            <person name="Zhao X."/>
            <person name="He X."/>
            <person name="Zhang G.Q."/>
            <person name="Liu Z.J."/>
            <person name="Xu Q."/>
        </authorList>
    </citation>
    <scope>NUCLEOTIDE SEQUENCE [LARGE SCALE GENOMIC DNA]</scope>
    <source>
        <strain evidence="2">GZMU011</strain>
    </source>
</reference>
<evidence type="ECO:0000313" key="3">
    <source>
        <dbReference type="Proteomes" id="UP001552299"/>
    </source>
</evidence>
<name>A0ABD0UUE7_DENTH</name>
<feature type="region of interest" description="Disordered" evidence="1">
    <location>
        <begin position="1"/>
        <end position="62"/>
    </location>
</feature>
<comment type="caution">
    <text evidence="2">The sequence shown here is derived from an EMBL/GenBank/DDBJ whole genome shotgun (WGS) entry which is preliminary data.</text>
</comment>
<dbReference type="EMBL" id="JANQDX010000011">
    <property type="protein sequence ID" value="KAL0916519.1"/>
    <property type="molecule type" value="Genomic_DNA"/>
</dbReference>